<dbReference type="EMBL" id="JAJFAZ020000006">
    <property type="protein sequence ID" value="KAI5322348.1"/>
    <property type="molecule type" value="Genomic_DNA"/>
</dbReference>
<dbReference type="Proteomes" id="UP001054821">
    <property type="component" value="Chromosome 6"/>
</dbReference>
<dbReference type="AlphaFoldDB" id="A0AAD4VD66"/>
<reference evidence="1 2" key="1">
    <citation type="journal article" date="2022" name="G3 (Bethesda)">
        <title>Whole-genome sequence and methylome profiling of the almond [Prunus dulcis (Mill.) D.A. Webb] cultivar 'Nonpareil'.</title>
        <authorList>
            <person name="D'Amico-Willman K.M."/>
            <person name="Ouma W.Z."/>
            <person name="Meulia T."/>
            <person name="Sideli G.M."/>
            <person name="Gradziel T.M."/>
            <person name="Fresnedo-Ramirez J."/>
        </authorList>
    </citation>
    <scope>NUCLEOTIDE SEQUENCE [LARGE SCALE GENOMIC DNA]</scope>
    <source>
        <strain evidence="1">Clone GOH B32 T37-40</strain>
    </source>
</reference>
<evidence type="ECO:0000313" key="2">
    <source>
        <dbReference type="Proteomes" id="UP001054821"/>
    </source>
</evidence>
<proteinExistence type="predicted"/>
<organism evidence="1 2">
    <name type="scientific">Prunus dulcis</name>
    <name type="common">Almond</name>
    <name type="synonym">Amygdalus dulcis</name>
    <dbReference type="NCBI Taxonomy" id="3755"/>
    <lineage>
        <taxon>Eukaryota</taxon>
        <taxon>Viridiplantae</taxon>
        <taxon>Streptophyta</taxon>
        <taxon>Embryophyta</taxon>
        <taxon>Tracheophyta</taxon>
        <taxon>Spermatophyta</taxon>
        <taxon>Magnoliopsida</taxon>
        <taxon>eudicotyledons</taxon>
        <taxon>Gunneridae</taxon>
        <taxon>Pentapetalae</taxon>
        <taxon>rosids</taxon>
        <taxon>fabids</taxon>
        <taxon>Rosales</taxon>
        <taxon>Rosaceae</taxon>
        <taxon>Amygdaloideae</taxon>
        <taxon>Amygdaleae</taxon>
        <taxon>Prunus</taxon>
    </lineage>
</organism>
<evidence type="ECO:0000313" key="1">
    <source>
        <dbReference type="EMBL" id="KAI5322348.1"/>
    </source>
</evidence>
<gene>
    <name evidence="1" type="ORF">L3X38_031420</name>
</gene>
<protein>
    <submittedName>
        <fullName evidence="1">Uncharacterized protein</fullName>
    </submittedName>
</protein>
<keyword evidence="2" id="KW-1185">Reference proteome</keyword>
<accession>A0AAD4VD66</accession>
<comment type="caution">
    <text evidence="1">The sequence shown here is derived from an EMBL/GenBank/DDBJ whole genome shotgun (WGS) entry which is preliminary data.</text>
</comment>
<sequence length="164" mass="18226">MLFSCWLLPLRPRGSPSYTLTSHSVPVFTSDWTVTSTNGTNTNTFTTPPKLISQPCDPNPTPTATFAPTEEHMYHVYAAFCLTHMDFLLTQLSCLGSRQIGNKRWGAVVEQKHNSQVCGSISPPQVVVQSLIAKANEFLTSTRVLGISTCMFFVEESKTLEEFF</sequence>
<name>A0AAD4VD66_PRUDU</name>